<sequence length="323" mass="36706">MIPRFRIPLVLKPSPVIRSAVRFPPCRYTTMAHPAAAQPELTAPGGHESMQHPEHPSLAISQSEDDTDIRQKYRPFILVDDATEDWVSTLELTTAMSMAAQELHKSNNRLKVLVLYGSLRRRSYSRLVALEASRILFRLGCDVRVFNPEGLPVKNDTEHGHPKVQELRELSKWSDGHIWVSPEQHGNLTAVFKNQIDWIPLTTGSVRPTQGRTLAIAQVCGGSQSFNAVNSLRILGRWMRMFTIPNQSSIPQAYTHFPDEGQPGDQRLMPSGNRDRLVDCMEEFVKYTILMRPHLELFGDRFSEREEKRVKEGNMRAARAKTS</sequence>
<dbReference type="InterPro" id="IPR029039">
    <property type="entry name" value="Flavoprotein-like_sf"/>
</dbReference>
<dbReference type="InterPro" id="IPR014063">
    <property type="entry name" value="Arsenate-R_ArsH"/>
</dbReference>
<dbReference type="Pfam" id="PF03358">
    <property type="entry name" value="FMN_red"/>
    <property type="match status" value="1"/>
</dbReference>
<gene>
    <name evidence="9" type="ORF">ACHE_50085S</name>
</gene>
<dbReference type="AlphaFoldDB" id="A0A7R7VQE3"/>
<dbReference type="FunFam" id="3.40.50.360:FF:000027">
    <property type="entry name" value="Arsenical resistance protein ArsH"/>
    <property type="match status" value="1"/>
</dbReference>
<dbReference type="KEGG" id="ache:ACHE_50085S"/>
<dbReference type="GeneID" id="66983245"/>
<evidence type="ECO:0000256" key="3">
    <source>
        <dbReference type="ARBA" id="ARBA00022630"/>
    </source>
</evidence>
<protein>
    <recommendedName>
        <fullName evidence="8">NADPH-dependent FMN reductase-like domain-containing protein</fullName>
    </recommendedName>
</protein>
<feature type="domain" description="NADPH-dependent FMN reductase-like" evidence="8">
    <location>
        <begin position="111"/>
        <end position="254"/>
    </location>
</feature>
<reference evidence="9" key="1">
    <citation type="submission" date="2021-01" db="EMBL/GenBank/DDBJ databases">
        <authorList>
            <consortium name="Aspergillus chevalieri M1 genome sequencing consortium"/>
            <person name="Kazuki M."/>
            <person name="Futagami T."/>
        </authorList>
    </citation>
    <scope>NUCLEOTIDE SEQUENCE</scope>
    <source>
        <strain evidence="9">M1</strain>
    </source>
</reference>
<dbReference type="PANTHER" id="PTHR43590">
    <property type="entry name" value="ARSENIC RESISTANCE PROTEIN ARSH (AFU_ORTHOLOGUE AFUA_5G15030)"/>
    <property type="match status" value="1"/>
</dbReference>
<comment type="cofactor">
    <cofactor evidence="1">
        <name>FMN</name>
        <dbReference type="ChEBI" id="CHEBI:58210"/>
    </cofactor>
</comment>
<keyword evidence="3" id="KW-0285">Flavoprotein</keyword>
<keyword evidence="7" id="KW-0560">Oxidoreductase</keyword>
<proteinExistence type="predicted"/>
<name>A0A7R7VQE3_ASPCH</name>
<dbReference type="Proteomes" id="UP000637239">
    <property type="component" value="Chromosome 5"/>
</dbReference>
<organism evidence="9 10">
    <name type="scientific">Aspergillus chevalieri</name>
    <name type="common">Eurotium chevalieri</name>
    <dbReference type="NCBI Taxonomy" id="182096"/>
    <lineage>
        <taxon>Eukaryota</taxon>
        <taxon>Fungi</taxon>
        <taxon>Dikarya</taxon>
        <taxon>Ascomycota</taxon>
        <taxon>Pezizomycotina</taxon>
        <taxon>Eurotiomycetes</taxon>
        <taxon>Eurotiomycetidae</taxon>
        <taxon>Eurotiales</taxon>
        <taxon>Aspergillaceae</taxon>
        <taxon>Aspergillus</taxon>
        <taxon>Aspergillus subgen. Aspergillus</taxon>
    </lineage>
</organism>
<evidence type="ECO:0000256" key="4">
    <source>
        <dbReference type="ARBA" id="ARBA00022643"/>
    </source>
</evidence>
<dbReference type="NCBIfam" id="TIGR02690">
    <property type="entry name" value="resist_ArsH"/>
    <property type="match status" value="1"/>
</dbReference>
<accession>A0A7R7VQE3</accession>
<comment type="subunit">
    <text evidence="2">Homotetramer.</text>
</comment>
<dbReference type="InterPro" id="IPR005025">
    <property type="entry name" value="FMN_Rdtase-like_dom"/>
</dbReference>
<evidence type="ECO:0000256" key="2">
    <source>
        <dbReference type="ARBA" id="ARBA00011881"/>
    </source>
</evidence>
<keyword evidence="6" id="KW-0521">NADP</keyword>
<evidence type="ECO:0000256" key="6">
    <source>
        <dbReference type="ARBA" id="ARBA00022857"/>
    </source>
</evidence>
<dbReference type="Gene3D" id="3.40.50.360">
    <property type="match status" value="1"/>
</dbReference>
<keyword evidence="5" id="KW-0547">Nucleotide-binding</keyword>
<evidence type="ECO:0000313" key="10">
    <source>
        <dbReference type="Proteomes" id="UP000637239"/>
    </source>
</evidence>
<dbReference type="SUPFAM" id="SSF52218">
    <property type="entry name" value="Flavoproteins"/>
    <property type="match status" value="1"/>
</dbReference>
<evidence type="ECO:0000256" key="7">
    <source>
        <dbReference type="ARBA" id="ARBA00023002"/>
    </source>
</evidence>
<dbReference type="GO" id="GO:0000166">
    <property type="term" value="F:nucleotide binding"/>
    <property type="evidence" value="ECO:0007669"/>
    <property type="project" value="UniProtKB-KW"/>
</dbReference>
<dbReference type="PANTHER" id="PTHR43590:SF1">
    <property type="entry name" value="ARSENIC RESISTANCE PROTEIN ARSH (AFU_ORTHOLOGUE AFUA_5G15030)"/>
    <property type="match status" value="1"/>
</dbReference>
<dbReference type="RefSeq" id="XP_043137409.1">
    <property type="nucleotide sequence ID" value="XM_043279762.1"/>
</dbReference>
<evidence type="ECO:0000256" key="1">
    <source>
        <dbReference type="ARBA" id="ARBA00001917"/>
    </source>
</evidence>
<evidence type="ECO:0000259" key="8">
    <source>
        <dbReference type="Pfam" id="PF03358"/>
    </source>
</evidence>
<evidence type="ECO:0000313" key="9">
    <source>
        <dbReference type="EMBL" id="BCR88887.1"/>
    </source>
</evidence>
<keyword evidence="4" id="KW-0288">FMN</keyword>
<dbReference type="EMBL" id="AP024420">
    <property type="protein sequence ID" value="BCR88887.1"/>
    <property type="molecule type" value="Genomic_DNA"/>
</dbReference>
<evidence type="ECO:0000256" key="5">
    <source>
        <dbReference type="ARBA" id="ARBA00022741"/>
    </source>
</evidence>
<dbReference type="GO" id="GO:0016655">
    <property type="term" value="F:oxidoreductase activity, acting on NAD(P)H, quinone or similar compound as acceptor"/>
    <property type="evidence" value="ECO:0007669"/>
    <property type="project" value="TreeGrafter"/>
</dbReference>
<keyword evidence="10" id="KW-1185">Reference proteome</keyword>
<reference evidence="9" key="2">
    <citation type="submission" date="2021-02" db="EMBL/GenBank/DDBJ databases">
        <title>Aspergillus chevalieri M1 genome sequence.</title>
        <authorList>
            <person name="Kadooka C."/>
            <person name="Mori K."/>
            <person name="Futagami T."/>
        </authorList>
    </citation>
    <scope>NUCLEOTIDE SEQUENCE</scope>
    <source>
        <strain evidence="9">M1</strain>
    </source>
</reference>